<dbReference type="InterPro" id="IPR011032">
    <property type="entry name" value="GroES-like_sf"/>
</dbReference>
<dbReference type="InterPro" id="IPR036291">
    <property type="entry name" value="NAD(P)-bd_dom_sf"/>
</dbReference>
<dbReference type="PANTHER" id="PTHR43401">
    <property type="entry name" value="L-THREONINE 3-DEHYDROGENASE"/>
    <property type="match status" value="1"/>
</dbReference>
<evidence type="ECO:0000313" key="7">
    <source>
        <dbReference type="Proteomes" id="UP000622317"/>
    </source>
</evidence>
<dbReference type="InterPro" id="IPR050129">
    <property type="entry name" value="Zn_alcohol_dh"/>
</dbReference>
<accession>A0A927F904</accession>
<dbReference type="SMART" id="SM00829">
    <property type="entry name" value="PKS_ER"/>
    <property type="match status" value="1"/>
</dbReference>
<evidence type="ECO:0000256" key="1">
    <source>
        <dbReference type="ARBA" id="ARBA00022723"/>
    </source>
</evidence>
<evidence type="ECO:0000256" key="4">
    <source>
        <dbReference type="RuleBase" id="RU361277"/>
    </source>
</evidence>
<organism evidence="6 7">
    <name type="scientific">Pelagicoccus enzymogenes</name>
    <dbReference type="NCBI Taxonomy" id="2773457"/>
    <lineage>
        <taxon>Bacteria</taxon>
        <taxon>Pseudomonadati</taxon>
        <taxon>Verrucomicrobiota</taxon>
        <taxon>Opitutia</taxon>
        <taxon>Puniceicoccales</taxon>
        <taxon>Pelagicoccaceae</taxon>
        <taxon>Pelagicoccus</taxon>
    </lineage>
</organism>
<dbReference type="Pfam" id="PF00107">
    <property type="entry name" value="ADH_zinc_N"/>
    <property type="match status" value="1"/>
</dbReference>
<reference evidence="6" key="1">
    <citation type="submission" date="2020-09" db="EMBL/GenBank/DDBJ databases">
        <title>Pelagicoccus enzymogenes sp. nov. with an EPS production, isolated from marine sediment.</title>
        <authorList>
            <person name="Feng X."/>
        </authorList>
    </citation>
    <scope>NUCLEOTIDE SEQUENCE</scope>
    <source>
        <strain evidence="6">NFK12</strain>
    </source>
</reference>
<gene>
    <name evidence="6" type="ORF">IEN85_14455</name>
</gene>
<dbReference type="Gene3D" id="3.90.180.10">
    <property type="entry name" value="Medium-chain alcohol dehydrogenases, catalytic domain"/>
    <property type="match status" value="2"/>
</dbReference>
<dbReference type="SUPFAM" id="SSF51735">
    <property type="entry name" value="NAD(P)-binding Rossmann-fold domains"/>
    <property type="match status" value="1"/>
</dbReference>
<dbReference type="PANTHER" id="PTHR43401:SF2">
    <property type="entry name" value="L-THREONINE 3-DEHYDROGENASE"/>
    <property type="match status" value="1"/>
</dbReference>
<dbReference type="InterPro" id="IPR020843">
    <property type="entry name" value="ER"/>
</dbReference>
<dbReference type="InterPro" id="IPR002328">
    <property type="entry name" value="ADH_Zn_CS"/>
</dbReference>
<comment type="cofactor">
    <cofactor evidence="4">
        <name>Zn(2+)</name>
        <dbReference type="ChEBI" id="CHEBI:29105"/>
    </cofactor>
</comment>
<dbReference type="GO" id="GO:0016616">
    <property type="term" value="F:oxidoreductase activity, acting on the CH-OH group of donors, NAD or NADP as acceptor"/>
    <property type="evidence" value="ECO:0007669"/>
    <property type="project" value="UniProtKB-ARBA"/>
</dbReference>
<dbReference type="InterPro" id="IPR013154">
    <property type="entry name" value="ADH-like_N"/>
</dbReference>
<dbReference type="AlphaFoldDB" id="A0A927F904"/>
<feature type="domain" description="Enoyl reductase (ER)" evidence="5">
    <location>
        <begin position="27"/>
        <end position="330"/>
    </location>
</feature>
<dbReference type="InterPro" id="IPR013149">
    <property type="entry name" value="ADH-like_C"/>
</dbReference>
<evidence type="ECO:0000313" key="6">
    <source>
        <dbReference type="EMBL" id="MBD5780698.1"/>
    </source>
</evidence>
<comment type="similarity">
    <text evidence="4">Belongs to the zinc-containing alcohol dehydrogenase family.</text>
</comment>
<keyword evidence="3" id="KW-0560">Oxidoreductase</keyword>
<name>A0A927F904_9BACT</name>
<evidence type="ECO:0000256" key="3">
    <source>
        <dbReference type="ARBA" id="ARBA00023002"/>
    </source>
</evidence>
<protein>
    <submittedName>
        <fullName evidence="6">Alcohol dehydrogenase catalytic domain-containing protein</fullName>
    </submittedName>
</protein>
<dbReference type="PROSITE" id="PS00059">
    <property type="entry name" value="ADH_ZINC"/>
    <property type="match status" value="1"/>
</dbReference>
<keyword evidence="1 4" id="KW-0479">Metal-binding</keyword>
<dbReference type="EMBL" id="JACYFG010000036">
    <property type="protein sequence ID" value="MBD5780698.1"/>
    <property type="molecule type" value="Genomic_DNA"/>
</dbReference>
<evidence type="ECO:0000259" key="5">
    <source>
        <dbReference type="SMART" id="SM00829"/>
    </source>
</evidence>
<dbReference type="Pfam" id="PF08240">
    <property type="entry name" value="ADH_N"/>
    <property type="match status" value="1"/>
</dbReference>
<dbReference type="SUPFAM" id="SSF50129">
    <property type="entry name" value="GroES-like"/>
    <property type="match status" value="1"/>
</dbReference>
<keyword evidence="2 4" id="KW-0862">Zinc</keyword>
<dbReference type="GO" id="GO:0008270">
    <property type="term" value="F:zinc ion binding"/>
    <property type="evidence" value="ECO:0007669"/>
    <property type="project" value="InterPro"/>
</dbReference>
<dbReference type="Gene3D" id="3.40.50.720">
    <property type="entry name" value="NAD(P)-binding Rossmann-like Domain"/>
    <property type="match status" value="1"/>
</dbReference>
<keyword evidence="7" id="KW-1185">Reference proteome</keyword>
<dbReference type="Proteomes" id="UP000622317">
    <property type="component" value="Unassembled WGS sequence"/>
</dbReference>
<proteinExistence type="inferred from homology"/>
<evidence type="ECO:0000256" key="2">
    <source>
        <dbReference type="ARBA" id="ARBA00022833"/>
    </source>
</evidence>
<sequence>MARMMTQPSLEILDSPGPDTQRIAILRETNRVELAYAAIPEPGPEEIRIKIKWVGICGSDVEAFRGTRQPEFISFPTRLGHEVGGTIEKVGSNVLGLQVGDQVSCRYVWGAFAEYIVCSPFNVKVVPSRIPLKEVSLLETLPGIIHAAELSRITSSTTVLITGQGVSGLILTQVVSLFSPKRLVVTDIHQKNLDLARKYGATDTYLLDSPASSSAAAIKVQFPDGCEVVIPCLLEGDGMIDAVDAASFGGRIVMYGCIGICRQPFDFFKVHRKRLEIYSTEPRSDIEMRRYFQEGVQLLLDGLLNTRELVSKTVSLENIQEAFYLRSDQENDTIHVLIDCESPRSRER</sequence>
<comment type="caution">
    <text evidence="6">The sequence shown here is derived from an EMBL/GenBank/DDBJ whole genome shotgun (WGS) entry which is preliminary data.</text>
</comment>